<evidence type="ECO:0000256" key="1">
    <source>
        <dbReference type="PIRSR" id="PIRSR601310-1"/>
    </source>
</evidence>
<dbReference type="AlphaFoldDB" id="A0A1F6FLC1"/>
<evidence type="ECO:0000256" key="3">
    <source>
        <dbReference type="PROSITE-ProRule" id="PRU00464"/>
    </source>
</evidence>
<dbReference type="Gene3D" id="3.30.428.10">
    <property type="entry name" value="HIT-like"/>
    <property type="match status" value="1"/>
</dbReference>
<dbReference type="PRINTS" id="PR00332">
    <property type="entry name" value="HISTRIAD"/>
</dbReference>
<dbReference type="PANTHER" id="PTHR46648:SF1">
    <property type="entry name" value="ADENOSINE 5'-MONOPHOSPHORAMIDASE HNT1"/>
    <property type="match status" value="1"/>
</dbReference>
<dbReference type="Proteomes" id="UP000179136">
    <property type="component" value="Unassembled WGS sequence"/>
</dbReference>
<feature type="domain" description="HIT" evidence="4">
    <location>
        <begin position="5"/>
        <end position="112"/>
    </location>
</feature>
<sequence length="136" mass="15456">MNDCVFCKIVNKELSSEIIYEDDKIMAFLDISPVNPGHTLVVPKEHYENFLAMPEEILKELIVVIKKVALAVKEATRADGINLGVNNGKAAGQIIFHAHWHVIPRFLNDGYKMWGSKEYASKKEQAETAKKIRQQF</sequence>
<evidence type="ECO:0000313" key="6">
    <source>
        <dbReference type="Proteomes" id="UP000179136"/>
    </source>
</evidence>
<dbReference type="CDD" id="cd01277">
    <property type="entry name" value="HINT_subgroup"/>
    <property type="match status" value="1"/>
</dbReference>
<protein>
    <recommendedName>
        <fullName evidence="4">HIT domain-containing protein</fullName>
    </recommendedName>
</protein>
<dbReference type="Pfam" id="PF01230">
    <property type="entry name" value="HIT"/>
    <property type="match status" value="1"/>
</dbReference>
<dbReference type="GO" id="GO:0003824">
    <property type="term" value="F:catalytic activity"/>
    <property type="evidence" value="ECO:0007669"/>
    <property type="project" value="InterPro"/>
</dbReference>
<accession>A0A1F6FLC1</accession>
<dbReference type="PANTHER" id="PTHR46648">
    <property type="entry name" value="HIT FAMILY PROTEIN 1"/>
    <property type="match status" value="1"/>
</dbReference>
<dbReference type="SUPFAM" id="SSF54197">
    <property type="entry name" value="HIT-like"/>
    <property type="match status" value="1"/>
</dbReference>
<dbReference type="InterPro" id="IPR011146">
    <property type="entry name" value="HIT-like"/>
</dbReference>
<proteinExistence type="predicted"/>
<dbReference type="PROSITE" id="PS51084">
    <property type="entry name" value="HIT_2"/>
    <property type="match status" value="1"/>
</dbReference>
<evidence type="ECO:0000259" key="4">
    <source>
        <dbReference type="PROSITE" id="PS51084"/>
    </source>
</evidence>
<dbReference type="InterPro" id="IPR036265">
    <property type="entry name" value="HIT-like_sf"/>
</dbReference>
<comment type="caution">
    <text evidence="5">The sequence shown here is derived from an EMBL/GenBank/DDBJ whole genome shotgun (WGS) entry which is preliminary data.</text>
</comment>
<dbReference type="EMBL" id="MFMW01000030">
    <property type="protein sequence ID" value="OGG86648.1"/>
    <property type="molecule type" value="Genomic_DNA"/>
</dbReference>
<organism evidence="5 6">
    <name type="scientific">Candidatus Kuenenbacteria bacterium RIFCSPHIGHO2_02_FULL_39_13</name>
    <dbReference type="NCBI Taxonomy" id="1798561"/>
    <lineage>
        <taxon>Bacteria</taxon>
        <taxon>Candidatus Kueneniibacteriota</taxon>
    </lineage>
</organism>
<feature type="short sequence motif" description="Histidine triad motif" evidence="2 3">
    <location>
        <begin position="97"/>
        <end position="101"/>
    </location>
</feature>
<gene>
    <name evidence="5" type="ORF">A3B87_03035</name>
</gene>
<dbReference type="GO" id="GO:0009117">
    <property type="term" value="P:nucleotide metabolic process"/>
    <property type="evidence" value="ECO:0007669"/>
    <property type="project" value="TreeGrafter"/>
</dbReference>
<evidence type="ECO:0000256" key="2">
    <source>
        <dbReference type="PIRSR" id="PIRSR601310-3"/>
    </source>
</evidence>
<dbReference type="InterPro" id="IPR001310">
    <property type="entry name" value="Histidine_triad_HIT"/>
</dbReference>
<name>A0A1F6FLC1_9BACT</name>
<dbReference type="InterPro" id="IPR039384">
    <property type="entry name" value="HINT"/>
</dbReference>
<evidence type="ECO:0000313" key="5">
    <source>
        <dbReference type="EMBL" id="OGG86648.1"/>
    </source>
</evidence>
<dbReference type="STRING" id="1798561.A3B87_03035"/>
<feature type="active site" description="Tele-AMP-histidine intermediate" evidence="1">
    <location>
        <position position="99"/>
    </location>
</feature>
<reference evidence="5 6" key="1">
    <citation type="journal article" date="2016" name="Nat. Commun.">
        <title>Thousands of microbial genomes shed light on interconnected biogeochemical processes in an aquifer system.</title>
        <authorList>
            <person name="Anantharaman K."/>
            <person name="Brown C.T."/>
            <person name="Hug L.A."/>
            <person name="Sharon I."/>
            <person name="Castelle C.J."/>
            <person name="Probst A.J."/>
            <person name="Thomas B.C."/>
            <person name="Singh A."/>
            <person name="Wilkins M.J."/>
            <person name="Karaoz U."/>
            <person name="Brodie E.L."/>
            <person name="Williams K.H."/>
            <person name="Hubbard S.S."/>
            <person name="Banfield J.F."/>
        </authorList>
    </citation>
    <scope>NUCLEOTIDE SEQUENCE [LARGE SCALE GENOMIC DNA]</scope>
</reference>